<name>W2Z4H3_PHYNI</name>
<evidence type="ECO:0000313" key="2">
    <source>
        <dbReference type="EMBL" id="ETP42178.1"/>
    </source>
</evidence>
<accession>W2Z4H3</accession>
<feature type="compositionally biased region" description="Polar residues" evidence="1">
    <location>
        <begin position="53"/>
        <end position="67"/>
    </location>
</feature>
<dbReference type="EMBL" id="ANIY01002271">
    <property type="protein sequence ID" value="ETP42178.1"/>
    <property type="molecule type" value="Genomic_DNA"/>
</dbReference>
<organism evidence="2 3">
    <name type="scientific">Phytophthora nicotianae P10297</name>
    <dbReference type="NCBI Taxonomy" id="1317064"/>
    <lineage>
        <taxon>Eukaryota</taxon>
        <taxon>Sar</taxon>
        <taxon>Stramenopiles</taxon>
        <taxon>Oomycota</taxon>
        <taxon>Peronosporomycetes</taxon>
        <taxon>Peronosporales</taxon>
        <taxon>Peronosporaceae</taxon>
        <taxon>Phytophthora</taxon>
    </lineage>
</organism>
<dbReference type="Proteomes" id="UP000018948">
    <property type="component" value="Unassembled WGS sequence"/>
</dbReference>
<feature type="compositionally biased region" description="Low complexity" evidence="1">
    <location>
        <begin position="68"/>
        <end position="119"/>
    </location>
</feature>
<proteinExistence type="predicted"/>
<feature type="non-terminal residue" evidence="2">
    <location>
        <position position="1"/>
    </location>
</feature>
<feature type="region of interest" description="Disordered" evidence="1">
    <location>
        <begin position="1"/>
        <end position="124"/>
    </location>
</feature>
<protein>
    <submittedName>
        <fullName evidence="2">Uncharacterized protein</fullName>
    </submittedName>
</protein>
<comment type="caution">
    <text evidence="2">The sequence shown here is derived from an EMBL/GenBank/DDBJ whole genome shotgun (WGS) entry which is preliminary data.</text>
</comment>
<gene>
    <name evidence="2" type="ORF">F442_10894</name>
</gene>
<evidence type="ECO:0000256" key="1">
    <source>
        <dbReference type="SAM" id="MobiDB-lite"/>
    </source>
</evidence>
<sequence length="144" mass="16188">ETTYGPTEDTPDTTSVNYKPEKTQRQHYEEPPEGDQQLYTPATKKPCKGTKAPTYSTTYPPTQEITNGPTEETTYGPTEETTYAPTEETTYGPTEETTYAPTEETTYGPTEETTYPPTHTHTHMSTYRKLLQELEYLVASDIAA</sequence>
<dbReference type="AlphaFoldDB" id="W2Z4H3"/>
<evidence type="ECO:0000313" key="3">
    <source>
        <dbReference type="Proteomes" id="UP000018948"/>
    </source>
</evidence>
<reference evidence="2 3" key="1">
    <citation type="submission" date="2013-11" db="EMBL/GenBank/DDBJ databases">
        <title>The Genome Sequence of Phytophthora parasitica P10297.</title>
        <authorList>
            <consortium name="The Broad Institute Genomics Platform"/>
            <person name="Russ C."/>
            <person name="Tyler B."/>
            <person name="Panabieres F."/>
            <person name="Shan W."/>
            <person name="Tripathy S."/>
            <person name="Grunwald N."/>
            <person name="Machado M."/>
            <person name="Johnson C.S."/>
            <person name="Walker B."/>
            <person name="Young S.K."/>
            <person name="Zeng Q."/>
            <person name="Gargeya S."/>
            <person name="Fitzgerald M."/>
            <person name="Haas B."/>
            <person name="Abouelleil A."/>
            <person name="Allen A.W."/>
            <person name="Alvarado L."/>
            <person name="Arachchi H.M."/>
            <person name="Berlin A.M."/>
            <person name="Chapman S.B."/>
            <person name="Gainer-Dewar J."/>
            <person name="Goldberg J."/>
            <person name="Griggs A."/>
            <person name="Gujja S."/>
            <person name="Hansen M."/>
            <person name="Howarth C."/>
            <person name="Imamovic A."/>
            <person name="Ireland A."/>
            <person name="Larimer J."/>
            <person name="McCowan C."/>
            <person name="Murphy C."/>
            <person name="Pearson M."/>
            <person name="Poon T.W."/>
            <person name="Priest M."/>
            <person name="Roberts A."/>
            <person name="Saif S."/>
            <person name="Shea T."/>
            <person name="Sisk P."/>
            <person name="Sykes S."/>
            <person name="Wortman J."/>
            <person name="Nusbaum C."/>
            <person name="Birren B."/>
        </authorList>
    </citation>
    <scope>NUCLEOTIDE SEQUENCE [LARGE SCALE GENOMIC DNA]</scope>
    <source>
        <strain evidence="2 3">P10297</strain>
    </source>
</reference>
<feature type="compositionally biased region" description="Basic and acidic residues" evidence="1">
    <location>
        <begin position="19"/>
        <end position="30"/>
    </location>
</feature>